<organism evidence="2 3">
    <name type="scientific">Catenulispora subtropica</name>
    <dbReference type="NCBI Taxonomy" id="450798"/>
    <lineage>
        <taxon>Bacteria</taxon>
        <taxon>Bacillati</taxon>
        <taxon>Actinomycetota</taxon>
        <taxon>Actinomycetes</taxon>
        <taxon>Catenulisporales</taxon>
        <taxon>Catenulisporaceae</taxon>
        <taxon>Catenulispora</taxon>
    </lineage>
</organism>
<comment type="caution">
    <text evidence="2">The sequence shown here is derived from an EMBL/GenBank/DDBJ whole genome shotgun (WGS) entry which is preliminary data.</text>
</comment>
<sequence length="673" mass="73700">MPAERRHVLVIASQCDAERTLDHLETAARELAEALTGHGECEPGLRDGEAWICGKLTVPEIREHVAEAVAYAAQEEAVLVLGLLGHGFTPGDKSSHLYFMGRDSTLDKTLNAYDVPAAVQDIADHPDLAGLVVIVDTCAAAGAVPVADALVGGAKIGGRRLAMLVGCAVFQPGIDMRVSRGLAGVLRSGVADSGEFLSFADIKPPLETLVPDQDITYLDFNSVPGGAPLWVARNAAWPEPALRAAEHPRLHAALGALLGGAELLPQQWDRNLVADYRARILQLPWSVERDQATELLANLEIAAKAKRMLRTWLGPRLTTTLIRRAWELTGRSAPPGPLSLRAALADIADGGYPPHDPGCQYALAQFAAALGWAAGQNLEAPEVLRWFDADDVDAGEQYNEAVGRFRSLEARENQPRLVVCLASFSDGWPEELVAYLLHGDERVAREPFACPQRDETAGNRALVAAVRWGRDRARAAGGVLSRVDIAARERVLLTWCPENVKVGNRLGVGFDVRLRWSEQINPPDDIWWVNDHARDCLANLAEHDGPSPMAWLSQDHVGDREALENALVDGAYRHKALSLDHLPTDPAVFRLLKAYSAVVLWPQDAGTLSPEAREQMRLCFRRLPQSVREAYRAELRDEVGEVPGMLRTVWDDPAWLDFCDTFTPLRLDLRSEE</sequence>
<dbReference type="Proteomes" id="UP001499854">
    <property type="component" value="Unassembled WGS sequence"/>
</dbReference>
<reference evidence="2 3" key="1">
    <citation type="journal article" date="2019" name="Int. J. Syst. Evol. Microbiol.">
        <title>The Global Catalogue of Microorganisms (GCM) 10K type strain sequencing project: providing services to taxonomists for standard genome sequencing and annotation.</title>
        <authorList>
            <consortium name="The Broad Institute Genomics Platform"/>
            <consortium name="The Broad Institute Genome Sequencing Center for Infectious Disease"/>
            <person name="Wu L."/>
            <person name="Ma J."/>
        </authorList>
    </citation>
    <scope>NUCLEOTIDE SEQUENCE [LARGE SCALE GENOMIC DNA]</scope>
    <source>
        <strain evidence="2 3">JCM 16013</strain>
    </source>
</reference>
<name>A0ABN2TD75_9ACTN</name>
<evidence type="ECO:0000313" key="2">
    <source>
        <dbReference type="EMBL" id="GAA2005688.1"/>
    </source>
</evidence>
<feature type="domain" description="vWA-MoxR associated protein middle region 2" evidence="1">
    <location>
        <begin position="194"/>
        <end position="402"/>
    </location>
</feature>
<evidence type="ECO:0000313" key="3">
    <source>
        <dbReference type="Proteomes" id="UP001499854"/>
    </source>
</evidence>
<proteinExistence type="predicted"/>
<gene>
    <name evidence="2" type="ORF">GCM10009838_84920</name>
</gene>
<dbReference type="EMBL" id="BAAAQM010000087">
    <property type="protein sequence ID" value="GAA2005688.1"/>
    <property type="molecule type" value="Genomic_DNA"/>
</dbReference>
<protein>
    <recommendedName>
        <fullName evidence="1">vWA-MoxR associated protein middle region 2 domain-containing protein</fullName>
    </recommendedName>
</protein>
<dbReference type="Pfam" id="PF19965">
    <property type="entry name" value="VMAP-M2"/>
    <property type="match status" value="1"/>
</dbReference>
<accession>A0ABN2TD75</accession>
<evidence type="ECO:0000259" key="1">
    <source>
        <dbReference type="Pfam" id="PF19965"/>
    </source>
</evidence>
<dbReference type="InterPro" id="IPR045446">
    <property type="entry name" value="VMAP-M2"/>
</dbReference>
<keyword evidence="3" id="KW-1185">Reference proteome</keyword>